<evidence type="ECO:0000256" key="2">
    <source>
        <dbReference type="ARBA" id="ARBA00023268"/>
    </source>
</evidence>
<dbReference type="RefSeq" id="WP_257636671.1">
    <property type="nucleotide sequence ID" value="NZ_JANIIC010000235.1"/>
</dbReference>
<feature type="domain" description="Malonyl-CoA:ACP transacylase (MAT)" evidence="4">
    <location>
        <begin position="1"/>
        <end position="283"/>
    </location>
</feature>
<dbReference type="SUPFAM" id="SSF52151">
    <property type="entry name" value="FabD/lysophospholipase-like"/>
    <property type="match status" value="1"/>
</dbReference>
<dbReference type="Gene3D" id="3.40.366.10">
    <property type="entry name" value="Malonyl-Coenzyme A Acyl Carrier Protein, domain 2"/>
    <property type="match status" value="1"/>
</dbReference>
<accession>A0A9X2S1Y6</accession>
<evidence type="ECO:0000313" key="6">
    <source>
        <dbReference type="Proteomes" id="UP001142400"/>
    </source>
</evidence>
<keyword evidence="6" id="KW-1185">Reference proteome</keyword>
<dbReference type="InterPro" id="IPR001227">
    <property type="entry name" value="Ac_transferase_dom_sf"/>
</dbReference>
<organism evidence="5 6">
    <name type="scientific">Streptomyces malaysiensis subsp. samsunensis</name>
    <dbReference type="NCBI Taxonomy" id="459658"/>
    <lineage>
        <taxon>Bacteria</taxon>
        <taxon>Bacillati</taxon>
        <taxon>Actinomycetota</taxon>
        <taxon>Actinomycetes</taxon>
        <taxon>Kitasatosporales</taxon>
        <taxon>Streptomycetaceae</taxon>
        <taxon>Streptomyces</taxon>
        <taxon>Streptomyces violaceusniger group</taxon>
    </lineage>
</organism>
<keyword evidence="1" id="KW-0808">Transferase</keyword>
<dbReference type="GO" id="GO:0004312">
    <property type="term" value="F:fatty acid synthase activity"/>
    <property type="evidence" value="ECO:0007669"/>
    <property type="project" value="TreeGrafter"/>
</dbReference>
<evidence type="ECO:0000259" key="4">
    <source>
        <dbReference type="SMART" id="SM00827"/>
    </source>
</evidence>
<dbReference type="PANTHER" id="PTHR43775">
    <property type="entry name" value="FATTY ACID SYNTHASE"/>
    <property type="match status" value="1"/>
</dbReference>
<keyword evidence="2" id="KW-0511">Multifunctional enzyme</keyword>
<comment type="caution">
    <text evidence="5">The sequence shown here is derived from an EMBL/GenBank/DDBJ whole genome shotgun (WGS) entry which is preliminary data.</text>
</comment>
<feature type="non-terminal residue" evidence="5">
    <location>
        <position position="1"/>
    </location>
</feature>
<dbReference type="InterPro" id="IPR016035">
    <property type="entry name" value="Acyl_Trfase/lysoPLipase"/>
</dbReference>
<dbReference type="EMBL" id="JANIIC010000235">
    <property type="protein sequence ID" value="MCQ8836654.1"/>
    <property type="molecule type" value="Genomic_DNA"/>
</dbReference>
<dbReference type="InterPro" id="IPR016036">
    <property type="entry name" value="Malonyl_transacylase_ACP-bd"/>
</dbReference>
<proteinExistence type="predicted"/>
<feature type="non-terminal residue" evidence="5">
    <location>
        <position position="283"/>
    </location>
</feature>
<dbReference type="AlphaFoldDB" id="A0A9X2S1Y6"/>
<evidence type="ECO:0000256" key="3">
    <source>
        <dbReference type="ARBA" id="ARBA00023315"/>
    </source>
</evidence>
<gene>
    <name evidence="5" type="ORF">NQU54_48665</name>
</gene>
<dbReference type="SUPFAM" id="SSF55048">
    <property type="entry name" value="Probable ACP-binding domain of malonyl-CoA ACP transacylase"/>
    <property type="match status" value="1"/>
</dbReference>
<dbReference type="GO" id="GO:0006633">
    <property type="term" value="P:fatty acid biosynthetic process"/>
    <property type="evidence" value="ECO:0007669"/>
    <property type="project" value="TreeGrafter"/>
</dbReference>
<sequence>LDTSPVFAARLHECADALAPYTDWSLIDVITGAPEAPSLDRVDVLQPTTFALMVSLAALWQANGIHPDAVIGHSQGEIAAAHVAGHLTLPTAAKIITLRSQTIAHHLTGHGAMMSILTTQEWAQEALAPWHGRLWIAAVNGPTSLSISGDPDALTEFGKALSKAKVYRWQLPGVDFAGHSGHVDTIKNQLHQTLDGVTATPGHIAWMSTVNADWADPTHINADYWYRNLRDTVHFEQGTQALLTQGYRTFIEISTHPVLTTAIQDTTETHPEERATITGTLRR</sequence>
<dbReference type="PANTHER" id="PTHR43775:SF51">
    <property type="entry name" value="INACTIVE PHENOLPHTHIOCEROL SYNTHESIS POLYKETIDE SYNTHASE TYPE I PKS1-RELATED"/>
    <property type="match status" value="1"/>
</dbReference>
<evidence type="ECO:0000256" key="1">
    <source>
        <dbReference type="ARBA" id="ARBA00022679"/>
    </source>
</evidence>
<dbReference type="InterPro" id="IPR050091">
    <property type="entry name" value="PKS_NRPS_Biosynth_Enz"/>
</dbReference>
<reference evidence="5" key="1">
    <citation type="submission" date="2022-06" db="EMBL/GenBank/DDBJ databases">
        <title>WGS of actinobacteria.</title>
        <authorList>
            <person name="Thawai C."/>
        </authorList>
    </citation>
    <scope>NUCLEOTIDE SEQUENCE</scope>
    <source>
        <strain evidence="5">DSM 42010</strain>
    </source>
</reference>
<dbReference type="Proteomes" id="UP001142400">
    <property type="component" value="Unassembled WGS sequence"/>
</dbReference>
<dbReference type="InterPro" id="IPR014043">
    <property type="entry name" value="Acyl_transferase_dom"/>
</dbReference>
<dbReference type="SMART" id="SM00827">
    <property type="entry name" value="PKS_AT"/>
    <property type="match status" value="1"/>
</dbReference>
<evidence type="ECO:0000313" key="5">
    <source>
        <dbReference type="EMBL" id="MCQ8836654.1"/>
    </source>
</evidence>
<protein>
    <submittedName>
        <fullName evidence="5">Acyltransferase domain-containing protein</fullName>
    </submittedName>
</protein>
<dbReference type="Pfam" id="PF00698">
    <property type="entry name" value="Acyl_transf_1"/>
    <property type="match status" value="1"/>
</dbReference>
<keyword evidence="3 5" id="KW-0012">Acyltransferase</keyword>
<name>A0A9X2S1Y6_STRMQ</name>